<organism evidence="1 2">
    <name type="scientific">Saccharopolyspora halophila</name>
    <dbReference type="NCBI Taxonomy" id="405551"/>
    <lineage>
        <taxon>Bacteria</taxon>
        <taxon>Bacillati</taxon>
        <taxon>Actinomycetota</taxon>
        <taxon>Actinomycetes</taxon>
        <taxon>Pseudonocardiales</taxon>
        <taxon>Pseudonocardiaceae</taxon>
        <taxon>Saccharopolyspora</taxon>
    </lineage>
</organism>
<accession>A0ABP5TQS8</accession>
<dbReference type="RefSeq" id="WP_344135734.1">
    <property type="nucleotide sequence ID" value="NZ_BAAARA010000021.1"/>
</dbReference>
<name>A0ABP5TQS8_9PSEU</name>
<keyword evidence="2" id="KW-1185">Reference proteome</keyword>
<dbReference type="Proteomes" id="UP001501218">
    <property type="component" value="Unassembled WGS sequence"/>
</dbReference>
<protein>
    <submittedName>
        <fullName evidence="1">SCO1664 family protein</fullName>
    </submittedName>
</protein>
<dbReference type="EMBL" id="BAAARA010000021">
    <property type="protein sequence ID" value="GAA2359232.1"/>
    <property type="molecule type" value="Genomic_DNA"/>
</dbReference>
<evidence type="ECO:0000313" key="1">
    <source>
        <dbReference type="EMBL" id="GAA2359232.1"/>
    </source>
</evidence>
<dbReference type="NCBIfam" id="TIGR03843">
    <property type="entry name" value="SCO1664 family protein"/>
    <property type="match status" value="1"/>
</dbReference>
<evidence type="ECO:0000313" key="2">
    <source>
        <dbReference type="Proteomes" id="UP001501218"/>
    </source>
</evidence>
<comment type="caution">
    <text evidence="1">The sequence shown here is derived from an EMBL/GenBank/DDBJ whole genome shotgun (WGS) entry which is preliminary data.</text>
</comment>
<reference evidence="2" key="1">
    <citation type="journal article" date="2019" name="Int. J. Syst. Evol. Microbiol.">
        <title>The Global Catalogue of Microorganisms (GCM) 10K type strain sequencing project: providing services to taxonomists for standard genome sequencing and annotation.</title>
        <authorList>
            <consortium name="The Broad Institute Genomics Platform"/>
            <consortium name="The Broad Institute Genome Sequencing Center for Infectious Disease"/>
            <person name="Wu L."/>
            <person name="Ma J."/>
        </authorList>
    </citation>
    <scope>NUCLEOTIDE SEQUENCE [LARGE SCALE GENOMIC DNA]</scope>
    <source>
        <strain evidence="2">JCM 16221</strain>
    </source>
</reference>
<gene>
    <name evidence="1" type="ORF">GCM10009854_42240</name>
</gene>
<proteinExistence type="predicted"/>
<dbReference type="InterPro" id="IPR022292">
    <property type="entry name" value="CHP03843"/>
</dbReference>
<sequence length="268" mass="28987">MAGELDNGHVGELLRNGALEVQGRLVEASNATLLCSVELDGVSGECVYKPVRGERPLWDFPDGTLAGREIAAYLISEATGWGLIPPTLLREGPFGPGMVQLWVDINEGEDAQLVDISHPDEIPEGWRTVLRAQDEDGEPVVLAHADHEQLKRLAVLDIVINNADRKGGHVLPAPDGRVLGIDHGVSLNADDKLRTVLWGWIGEPVPADVLDKLGEVRALMEGELGAALDEHLTIKEVQAISTRIDRLLDGGVFPEPSGEWPAIPWPAF</sequence>